<keyword evidence="1" id="KW-0614">Plasmid</keyword>
<evidence type="ECO:0000313" key="1">
    <source>
        <dbReference type="EMBL" id="UFW92102.1"/>
    </source>
</evidence>
<evidence type="ECO:0000313" key="2">
    <source>
        <dbReference type="Proteomes" id="UP001430990"/>
    </source>
</evidence>
<keyword evidence="2" id="KW-1185">Reference proteome</keyword>
<accession>A0ABY3R1F1</accession>
<protein>
    <submittedName>
        <fullName evidence="1">Uncharacterized protein</fullName>
    </submittedName>
</protein>
<dbReference type="EMBL" id="CP088102">
    <property type="protein sequence ID" value="UFW92102.1"/>
    <property type="molecule type" value="Genomic_DNA"/>
</dbReference>
<gene>
    <name evidence="1" type="ORF">BjapCC829_48515</name>
</gene>
<sequence>MRPEQNAAATATKARLMKDQDFTARYMAGDGEAKRTMTLLNVIIWSSS</sequence>
<proteinExistence type="predicted"/>
<geneLocation type="plasmid" evidence="1 2">
    <name>pCC829_2</name>
</geneLocation>
<dbReference type="RefSeq" id="WP_231145912.1">
    <property type="nucleotide sequence ID" value="NZ_CP088102.1"/>
</dbReference>
<reference evidence="1" key="1">
    <citation type="submission" date="2021-11" db="EMBL/GenBank/DDBJ databases">
        <title>Australian commercial rhizobial inoculants.</title>
        <authorList>
            <person name="Kohlmeier M.G."/>
            <person name="O'Hara G.W."/>
            <person name="Colombi E."/>
            <person name="Ramsay J.P."/>
            <person name="Terpolilli J."/>
        </authorList>
    </citation>
    <scope>NUCLEOTIDE SEQUENCE</scope>
    <source>
        <strain evidence="1">CC829</strain>
        <plasmid evidence="1">pCC829_2</plasmid>
    </source>
</reference>
<name>A0ABY3R1F1_9BRAD</name>
<dbReference type="Proteomes" id="UP001430990">
    <property type="component" value="Plasmid pCC829_2"/>
</dbReference>
<organism evidence="1 2">
    <name type="scientific">Bradyrhizobium barranii</name>
    <dbReference type="NCBI Taxonomy" id="2992140"/>
    <lineage>
        <taxon>Bacteria</taxon>
        <taxon>Pseudomonadati</taxon>
        <taxon>Pseudomonadota</taxon>
        <taxon>Alphaproteobacteria</taxon>
        <taxon>Hyphomicrobiales</taxon>
        <taxon>Nitrobacteraceae</taxon>
        <taxon>Bradyrhizobium</taxon>
    </lineage>
</organism>